<name>A0ACC2L3Z8_PERAE</name>
<comment type="caution">
    <text evidence="1">The sequence shown here is derived from an EMBL/GenBank/DDBJ whole genome shotgun (WGS) entry which is preliminary data.</text>
</comment>
<dbReference type="EMBL" id="CM056814">
    <property type="protein sequence ID" value="KAJ8628060.1"/>
    <property type="molecule type" value="Genomic_DNA"/>
</dbReference>
<sequence length="2636" mass="299598">MGDGGVAFAPSQHVMATISETFCGGGGGGGFNSKAVKFTDSNSAQQRKGEKMELEKGEEIGEFGKESKEQVKSHREDVENGEIVLEEPRKGVAENGEVDSSSSAQPQTPRKVGRRKDSEREELGSEKGRKSTVKKGHSGLEKARKVESGKLRKGEVENGEIVPEKQRKVGAVEKGEIAPEKLRRREIEKGEIVSEKLRKGDMDKAEDEIEKGEFVPDKWRRGEIEKGEFVIEKSRRAGLEREEYSHGRIQRGEIEKGEFVPEKWRREELDKSGIGRGRREEEVEKGEFIPDRWRNGDVEKGEIVSDKWRKGEAVKEEFSSGRGRRREVEKGEFIPGKGWKDELDRTPKKETTTSVKFGDRSGSDQRRRSSRWESSNERDLKSSSRIVDGDLGLHKHEYSDGKNHGREHSFGTWPKRDVLESEGSNRKNHGDFGEYLGCKSRRISDDNNHSTYSDKLHSSVERSYRNVSLSSKVSTSSRYASRLYESSSRGGGSDRRGRSPYHERSPHDRVRYQNHRDRSPARAGHHDHRDRTPGQSERSPHDRGRHRDHRERTPAHLERSPRDRARHRDYKERSPAHSERSPHDGGRHHDHKDQSPRPHEHREGKRKSGVATERQHSQFESQGHEEKLGQRESAGRDSHRHSTGRRSHDGSCLHNSSTCPDKDVDHQASKGNELQDTMVCNELSSQANDTHEEFQSMEEDMDICDTPPHVPVVANSSLGKWFYLDHFGIEQGPSKLCVLRRLVEEGLLQSDHLIKHAESDRWVTVENAASPLVPVNLRSVVSDTVTELVNPPEAPGNLLVDIGDVGSPMVDLNESSATLESLDGLDIDERVRALLKGYTVIPGKELETLGEALHTMFEHVDWERWGASSEGFTRSRGSGESSKYPRDEDFSRGFNSMLKDLVETRSGVPSGECLLISSDSSDWFSSLWSCKGGDWKRNDEVAQDRCLKRKLVLNEGYPLCQMPKSGYEDPRWHRKDDLYFPSHSKRLDLPHWAFTLVDEKNDTNGDIGKSVPASRSIQLKPSVVRGVKGTILPVVRINACVVKDHGSFVSDPRIQTKGNDRHCSRSIRSFSTSSSDGRSSSMEPISESRKVRDSEPQALHKCRAVINIPKDHVCRVDELQLDLGDWYYLDGAGHERGPLSFSELQSRVAQGIIPKYSSVFRKIDKVWVPITSAQMGSETVHAQTEGAAPTADSSSVALLPTEVAPNVMEMVSSSFHSSHPQFIGYTRGKLHELVMKSYRSREFAAAINEVLDPWMSARQPKKEMDKHFPFNSSISDLANDLSVYKFRKPEGSLSRIYNDYSRAGKRARFLVDESDEDDEMEGDALTYQKIEFSFEDLCGEGASVQTESESWGLLGDTILARVFHFLRSDLRSLAFSAATCKCWSTAVKFYRDISRQVDLSSMGSDCTDSMFQNIMSGYEKTKITSIVLMGCTNVSAAALEEVLQSFPCISSVDIRGCSQFRELMYAFKNIKWVRSRGSCNSKILEESHSKMRSLRQITEKNSLNSKAFRGSSGHFDGSVELGLAFDDDSNLDRKDAVSYALRQNCYKRRKLLNGRKPSAVLSRDAHMRRWLHRKSGNEYKKVEEFLAISLKDIMKENKSEFFVTKVSEIEDRMRNGYYIGHGLSSVKEDISRMCRDAIKARSRGDARDMNHIIMLFIRLVKSLEENLKSSNDREDALKMLKDSSVAGLSSTASKYKKRNSNIMSERKAMIRSNGTFSGMDFADYASDREIRRRLSKLNKRSFDSESETSDDLDLSEDNGRSDAENTDSDTESDLEFHSEGRHADMRDGLPFVSDESFDTMTEDREWGARMTKAGLVPPVTRKYEVIDRYVILADEELVQRKMQVALPDDYAEKLIAQKNGIEEADMEIPEVKDYKPRKRLGDEVLEQEVYGIDPYTHNLLLDSMPEESEWPQSERHLFIEEVLLRALNKQVRHFTGTGNTPMMYSLQPVLEEVLKTAEEEGDTRIMKMCQCILKAIRNRPEDTYVAYRKGLGVVCNKEEGFGEDDFVVEFLGEVYPAWKWFEKQDGIRSLQKNSKDPAPEFYNIYLERPKGDRDGYDLVVVDAMHKANYASRICHSCRPNCEAKVTAVDGQYQIGIYSVRPICYGEEITFDYNSVTESKEEFKASVCLCGSQVCRGSYLNLTGEGAFQKVFKECHGILDRHQLLLEACEVNCVSQEDYIDLGRAGLGTCLLDGLPEWLIAYSAHLVRFINFERTKLPEEILKHNLEEKRKFFSDICLEVEKSDAEIQAEGVYNQRLQNLALTLDKVRYVMRSVFGDARKAPPPLEKLSPEALVSLLWKGEGSLVQELLQCMAPHMEADSLNDLTVKILAHDPSGSNDLQSELQKSLLWLRDEIRNLPCTYKSRHDAAADLIHIYAHTKCFFKVQDYKSITSPPVYISPLDLGPKYADKLGSGFQEYCKTYGENYCLGQLIYWHIQTNAEPDRSLARARRGCLSLPDAATFYTKSQKPSRKHVYGPRTLKFMLARMEKQPQRPWPKDHIWTFKSSPQIFGSPMFDAVLNKSALDREMLQWLRSRPFVFQAMWDRSRRGSSSLDKVRGWLLYTKMELVDKTVGLLLCVISLSIFTYYTFWVIILPFVDSDHFIHNYFLPKEFALIIPVFAGVALLSLLSMFIGFVILI</sequence>
<evidence type="ECO:0000313" key="1">
    <source>
        <dbReference type="EMBL" id="KAJ8628060.1"/>
    </source>
</evidence>
<reference evidence="1 2" key="1">
    <citation type="journal article" date="2022" name="Hortic Res">
        <title>A haplotype resolved chromosomal level avocado genome allows analysis of novel avocado genes.</title>
        <authorList>
            <person name="Nath O."/>
            <person name="Fletcher S.J."/>
            <person name="Hayward A."/>
            <person name="Shaw L.M."/>
            <person name="Masouleh A.K."/>
            <person name="Furtado A."/>
            <person name="Henry R.J."/>
            <person name="Mitter N."/>
        </authorList>
    </citation>
    <scope>NUCLEOTIDE SEQUENCE [LARGE SCALE GENOMIC DNA]</scope>
    <source>
        <strain evidence="2">cv. Hass</strain>
    </source>
</reference>
<organism evidence="1 2">
    <name type="scientific">Persea americana</name>
    <name type="common">Avocado</name>
    <dbReference type="NCBI Taxonomy" id="3435"/>
    <lineage>
        <taxon>Eukaryota</taxon>
        <taxon>Viridiplantae</taxon>
        <taxon>Streptophyta</taxon>
        <taxon>Embryophyta</taxon>
        <taxon>Tracheophyta</taxon>
        <taxon>Spermatophyta</taxon>
        <taxon>Magnoliopsida</taxon>
        <taxon>Magnoliidae</taxon>
        <taxon>Laurales</taxon>
        <taxon>Lauraceae</taxon>
        <taxon>Persea</taxon>
    </lineage>
</organism>
<protein>
    <submittedName>
        <fullName evidence="1">Uncharacterized protein</fullName>
    </submittedName>
</protein>
<proteinExistence type="predicted"/>
<dbReference type="Proteomes" id="UP001234297">
    <property type="component" value="Chromosome 6"/>
</dbReference>
<evidence type="ECO:0000313" key="2">
    <source>
        <dbReference type="Proteomes" id="UP001234297"/>
    </source>
</evidence>
<accession>A0ACC2L3Z8</accession>
<keyword evidence="2" id="KW-1185">Reference proteome</keyword>
<gene>
    <name evidence="1" type="ORF">MRB53_021367</name>
</gene>